<sequence length="171" mass="18982">MNFENPVHLVAATAKIRAEYLKVARTVSISVQQATINRNDPVKGPVWVSKYTVPKPTNDTSRDMLVSSIDETNEKNVPYHRPDSTALSFEWTGFRSNVNNHTPEPPLREEEKFKLIHLRWQFYVKYLVQLPKDSTDGASASGPAECIPGCFAGCVPVLSRSSDTAPPGIPT</sequence>
<dbReference type="GeneID" id="31006106"/>
<dbReference type="AlphaFoldDB" id="A0A225ABM1"/>
<proteinExistence type="predicted"/>
<dbReference type="RefSeq" id="XP_020118592.1">
    <property type="nucleotide sequence ID" value="XM_020268663.1"/>
</dbReference>
<name>A0A225ABM1_TALAT</name>
<dbReference type="OrthoDB" id="5354320at2759"/>
<gene>
    <name evidence="1" type="ORF">UA08_06350</name>
</gene>
<protein>
    <submittedName>
        <fullName evidence="1">Uncharacterized protein</fullName>
    </submittedName>
</protein>
<evidence type="ECO:0000313" key="2">
    <source>
        <dbReference type="Proteomes" id="UP000214365"/>
    </source>
</evidence>
<keyword evidence="2" id="KW-1185">Reference proteome</keyword>
<dbReference type="STRING" id="1441469.A0A225ABM1"/>
<organism evidence="1 2">
    <name type="scientific">Talaromyces atroroseus</name>
    <dbReference type="NCBI Taxonomy" id="1441469"/>
    <lineage>
        <taxon>Eukaryota</taxon>
        <taxon>Fungi</taxon>
        <taxon>Dikarya</taxon>
        <taxon>Ascomycota</taxon>
        <taxon>Pezizomycotina</taxon>
        <taxon>Eurotiomycetes</taxon>
        <taxon>Eurotiomycetidae</taxon>
        <taxon>Eurotiales</taxon>
        <taxon>Trichocomaceae</taxon>
        <taxon>Talaromyces</taxon>
        <taxon>Talaromyces sect. Trachyspermi</taxon>
    </lineage>
</organism>
<accession>A0A225ABM1</accession>
<reference evidence="1 2" key="1">
    <citation type="submission" date="2015-06" db="EMBL/GenBank/DDBJ databases">
        <title>Talaromyces atroroseus IBT 11181 draft genome.</title>
        <authorList>
            <person name="Rasmussen K.B."/>
            <person name="Rasmussen S."/>
            <person name="Petersen B."/>
            <person name="Sicheritz-Ponten T."/>
            <person name="Mortensen U.H."/>
            <person name="Thrane U."/>
        </authorList>
    </citation>
    <scope>NUCLEOTIDE SEQUENCE [LARGE SCALE GENOMIC DNA]</scope>
    <source>
        <strain evidence="1 2">IBT 11181</strain>
    </source>
</reference>
<evidence type="ECO:0000313" key="1">
    <source>
        <dbReference type="EMBL" id="OKL58471.1"/>
    </source>
</evidence>
<comment type="caution">
    <text evidence="1">The sequence shown here is derived from an EMBL/GenBank/DDBJ whole genome shotgun (WGS) entry which is preliminary data.</text>
</comment>
<dbReference type="Proteomes" id="UP000214365">
    <property type="component" value="Unassembled WGS sequence"/>
</dbReference>
<dbReference type="EMBL" id="LFMY01000009">
    <property type="protein sequence ID" value="OKL58471.1"/>
    <property type="molecule type" value="Genomic_DNA"/>
</dbReference>